<comment type="caution">
    <text evidence="1">The sequence shown here is derived from an EMBL/GenBank/DDBJ whole genome shotgun (WGS) entry which is preliminary data.</text>
</comment>
<gene>
    <name evidence="1" type="ORF">PEVE_00032143</name>
</gene>
<reference evidence="1 2" key="1">
    <citation type="submission" date="2022-05" db="EMBL/GenBank/DDBJ databases">
        <authorList>
            <consortium name="Genoscope - CEA"/>
            <person name="William W."/>
        </authorList>
    </citation>
    <scope>NUCLEOTIDE SEQUENCE [LARGE SCALE GENOMIC DNA]</scope>
</reference>
<protein>
    <submittedName>
        <fullName evidence="1">Uncharacterized protein</fullName>
    </submittedName>
</protein>
<feature type="non-terminal residue" evidence="1">
    <location>
        <position position="1"/>
    </location>
</feature>
<keyword evidence="2" id="KW-1185">Reference proteome</keyword>
<dbReference type="EMBL" id="CALNXI010004658">
    <property type="protein sequence ID" value="CAH3196249.1"/>
    <property type="molecule type" value="Genomic_DNA"/>
</dbReference>
<evidence type="ECO:0000313" key="2">
    <source>
        <dbReference type="Proteomes" id="UP001159427"/>
    </source>
</evidence>
<evidence type="ECO:0000313" key="1">
    <source>
        <dbReference type="EMBL" id="CAH3196249.1"/>
    </source>
</evidence>
<organism evidence="1 2">
    <name type="scientific">Porites evermanni</name>
    <dbReference type="NCBI Taxonomy" id="104178"/>
    <lineage>
        <taxon>Eukaryota</taxon>
        <taxon>Metazoa</taxon>
        <taxon>Cnidaria</taxon>
        <taxon>Anthozoa</taxon>
        <taxon>Hexacorallia</taxon>
        <taxon>Scleractinia</taxon>
        <taxon>Fungiina</taxon>
        <taxon>Poritidae</taxon>
        <taxon>Porites</taxon>
    </lineage>
</organism>
<proteinExistence type="predicted"/>
<accession>A0ABN8SZD0</accession>
<name>A0ABN8SZD0_9CNID</name>
<dbReference type="Proteomes" id="UP001159427">
    <property type="component" value="Unassembled WGS sequence"/>
</dbReference>
<sequence>ELNNVVRSEITIIMHSCLPRKKMPSCNKTVEKRLEKDRKEEYHERLQNVKPFLDITPPKEHQHLQLSVKKLQ</sequence>
<feature type="non-terminal residue" evidence="1">
    <location>
        <position position="72"/>
    </location>
</feature>